<reference evidence="3" key="1">
    <citation type="journal article" date="2019" name="Int. J. Syst. Evol. Microbiol.">
        <title>The Global Catalogue of Microorganisms (GCM) 10K type strain sequencing project: providing services to taxonomists for standard genome sequencing and annotation.</title>
        <authorList>
            <consortium name="The Broad Institute Genomics Platform"/>
            <consortium name="The Broad Institute Genome Sequencing Center for Infectious Disease"/>
            <person name="Wu L."/>
            <person name="Ma J."/>
        </authorList>
    </citation>
    <scope>NUCLEOTIDE SEQUENCE [LARGE SCALE GENOMIC DNA]</scope>
    <source>
        <strain evidence="3">CCUG 50353</strain>
    </source>
</reference>
<dbReference type="EMBL" id="JBHSEF010000010">
    <property type="protein sequence ID" value="MFC4354289.1"/>
    <property type="molecule type" value="Genomic_DNA"/>
</dbReference>
<feature type="domain" description="Group II intron maturase-specific" evidence="1">
    <location>
        <begin position="15"/>
        <end position="91"/>
    </location>
</feature>
<proteinExistence type="predicted"/>
<name>A0ABV8UUV9_9BACL</name>
<dbReference type="Pfam" id="PF08388">
    <property type="entry name" value="GIIM"/>
    <property type="match status" value="1"/>
</dbReference>
<gene>
    <name evidence="2" type="ORF">ACFO0S_04275</name>
</gene>
<dbReference type="Proteomes" id="UP001595733">
    <property type="component" value="Unassembled WGS sequence"/>
</dbReference>
<dbReference type="RefSeq" id="WP_378140560.1">
    <property type="nucleotide sequence ID" value="NZ_JBHSEF010000010.1"/>
</dbReference>
<dbReference type="InterPro" id="IPR013597">
    <property type="entry name" value="Mat_intron_G2"/>
</dbReference>
<evidence type="ECO:0000259" key="1">
    <source>
        <dbReference type="Pfam" id="PF08388"/>
    </source>
</evidence>
<evidence type="ECO:0000313" key="3">
    <source>
        <dbReference type="Proteomes" id="UP001595733"/>
    </source>
</evidence>
<evidence type="ECO:0000313" key="2">
    <source>
        <dbReference type="EMBL" id="MFC4354289.1"/>
    </source>
</evidence>
<comment type="caution">
    <text evidence="2">The sequence shown here is derived from an EMBL/GenBank/DDBJ whole genome shotgun (WGS) entry which is preliminary data.</text>
</comment>
<accession>A0ABV8UUV9</accession>
<organism evidence="2 3">
    <name type="scientific">Chryseomicrobium palamuruense</name>
    <dbReference type="NCBI Taxonomy" id="682973"/>
    <lineage>
        <taxon>Bacteria</taxon>
        <taxon>Bacillati</taxon>
        <taxon>Bacillota</taxon>
        <taxon>Bacilli</taxon>
        <taxon>Bacillales</taxon>
        <taxon>Caryophanaceae</taxon>
        <taxon>Chryseomicrobium</taxon>
    </lineage>
</organism>
<keyword evidence="3" id="KW-1185">Reference proteome</keyword>
<sequence>MNCRSIRPSEKALGKFKTRIKEVTTKNMTVDVEHHIKFEVNPIIRGWGNYFGIAAVKRVFETLDAWIRRRLRMVQFRSWRKKKKLHKELRRNNWKGPMPDIRMTKWRSSRSRPAHIAIPNERFRQYRLVFLLDIYKNLHPQRG</sequence>
<protein>
    <submittedName>
        <fullName evidence="2">Group II intron maturase-specific domain-containing protein</fullName>
    </submittedName>
</protein>